<dbReference type="OrthoDB" id="1100386at2759"/>
<dbReference type="PANTHER" id="PTHR46780">
    <property type="entry name" value="PROTEIN EVA-1"/>
    <property type="match status" value="1"/>
</dbReference>
<keyword evidence="3" id="KW-0732">Signal</keyword>
<organism evidence="5 6">
    <name type="scientific">Nezara viridula</name>
    <name type="common">Southern green stink bug</name>
    <name type="synonym">Cimex viridulus</name>
    <dbReference type="NCBI Taxonomy" id="85310"/>
    <lineage>
        <taxon>Eukaryota</taxon>
        <taxon>Metazoa</taxon>
        <taxon>Ecdysozoa</taxon>
        <taxon>Arthropoda</taxon>
        <taxon>Hexapoda</taxon>
        <taxon>Insecta</taxon>
        <taxon>Pterygota</taxon>
        <taxon>Neoptera</taxon>
        <taxon>Paraneoptera</taxon>
        <taxon>Hemiptera</taxon>
        <taxon>Heteroptera</taxon>
        <taxon>Panheteroptera</taxon>
        <taxon>Pentatomomorpha</taxon>
        <taxon>Pentatomoidea</taxon>
        <taxon>Pentatomidae</taxon>
        <taxon>Pentatominae</taxon>
        <taxon>Nezara</taxon>
    </lineage>
</organism>
<sequence>MSDRIMLFLLGFFTLTLTILSISASEDAVKPNSNDPVSFLCHEGEFFIKTRRNHSEANRGRPGEWKTACENEVLELDCGEDKTVRIIDVEYGRSDGTTCHRYPHFFMSCSSSEAYHKVHQRCDNKERCTIVANTDEFGDPCPGIIKYLKVKHRCEPVEPDTLKQVVICENDSKTLKCPKGTYLMIAEAFYGRADKSTCPHPKIKDTNCSAKNVMDIVGAKCDQKEQCELTASNSWFRNPCKGTHKYLMVDYQCIVDDLGYAAACENGNMEIVCKNSSVINVVRAEYGRGHPFVCNNSPTPIKPKGCSSPNEIAIVYGRCQGKSRCVIPATNEVFGDPCKGTAKYLELDYFCGEIWDPEDSPGAPIIKDVTKSTVTFTSEKLNKTTSSEYKTQMKGADEKDWSDVLDGKAFDLGKELSIGGLDPNDQLDIRVVKKKEDLSSCIPFARFRTKS</sequence>
<dbReference type="FunFam" id="2.60.120.740:FF:000001">
    <property type="entry name" value="Adhesion G protein-coupled receptor L2"/>
    <property type="match status" value="2"/>
</dbReference>
<feature type="signal peptide" evidence="3">
    <location>
        <begin position="1"/>
        <end position="24"/>
    </location>
</feature>
<dbReference type="CDD" id="cd22827">
    <property type="entry name" value="Gal_Rha_Lectin_SUL-I-like"/>
    <property type="match status" value="3"/>
</dbReference>
<keyword evidence="6" id="KW-1185">Reference proteome</keyword>
<evidence type="ECO:0000313" key="5">
    <source>
        <dbReference type="EMBL" id="CAH1401539.1"/>
    </source>
</evidence>
<feature type="chain" id="PRO_5040313985" description="SUEL-type lectin domain-containing protein" evidence="3">
    <location>
        <begin position="25"/>
        <end position="451"/>
    </location>
</feature>
<dbReference type="EMBL" id="OV725081">
    <property type="protein sequence ID" value="CAH1401539.1"/>
    <property type="molecule type" value="Genomic_DNA"/>
</dbReference>
<dbReference type="GO" id="GO:0030246">
    <property type="term" value="F:carbohydrate binding"/>
    <property type="evidence" value="ECO:0007669"/>
    <property type="project" value="UniProtKB-KW"/>
</dbReference>
<evidence type="ECO:0000259" key="4">
    <source>
        <dbReference type="PROSITE" id="PS50228"/>
    </source>
</evidence>
<evidence type="ECO:0000256" key="2">
    <source>
        <dbReference type="ARBA" id="ARBA00022734"/>
    </source>
</evidence>
<feature type="domain" description="SUEL-type lectin" evidence="4">
    <location>
        <begin position="167"/>
        <end position="254"/>
    </location>
</feature>
<evidence type="ECO:0000313" key="6">
    <source>
        <dbReference type="Proteomes" id="UP001152798"/>
    </source>
</evidence>
<protein>
    <recommendedName>
        <fullName evidence="4">SUEL-type lectin domain-containing protein</fullName>
    </recommendedName>
</protein>
<reference evidence="5" key="1">
    <citation type="submission" date="2022-01" db="EMBL/GenBank/DDBJ databases">
        <authorList>
            <person name="King R."/>
        </authorList>
    </citation>
    <scope>NUCLEOTIDE SEQUENCE</scope>
</reference>
<dbReference type="InterPro" id="IPR043159">
    <property type="entry name" value="Lectin_gal-bd_sf"/>
</dbReference>
<evidence type="ECO:0000256" key="1">
    <source>
        <dbReference type="ARBA" id="ARBA00010933"/>
    </source>
</evidence>
<accession>A0A9P0HGU7</accession>
<name>A0A9P0HGU7_NEZVI</name>
<dbReference type="Proteomes" id="UP001152798">
    <property type="component" value="Chromosome 5"/>
</dbReference>
<keyword evidence="2" id="KW-0430">Lectin</keyword>
<feature type="domain" description="SUEL-type lectin" evidence="4">
    <location>
        <begin position="68"/>
        <end position="155"/>
    </location>
</feature>
<dbReference type="InterPro" id="IPR000922">
    <property type="entry name" value="Lectin_gal-bd_dom"/>
</dbReference>
<evidence type="ECO:0000256" key="3">
    <source>
        <dbReference type="SAM" id="SignalP"/>
    </source>
</evidence>
<dbReference type="Gene3D" id="2.60.120.740">
    <property type="match status" value="3"/>
</dbReference>
<dbReference type="AlphaFoldDB" id="A0A9P0HGU7"/>
<gene>
    <name evidence="5" type="ORF">NEZAVI_LOCUS10543</name>
</gene>
<dbReference type="Pfam" id="PF02140">
    <property type="entry name" value="SUEL_Lectin"/>
    <property type="match status" value="3"/>
</dbReference>
<dbReference type="PROSITE" id="PS50228">
    <property type="entry name" value="SUEL_LECTIN"/>
    <property type="match status" value="3"/>
</dbReference>
<feature type="domain" description="SUEL-type lectin" evidence="4">
    <location>
        <begin position="263"/>
        <end position="352"/>
    </location>
</feature>
<proteinExistence type="inferred from homology"/>
<comment type="similarity">
    <text evidence="1">Belongs to the G-protein coupled receptor 2 family. LN-TM7 subfamily.</text>
</comment>